<accession>A0A3B0MHD2</accession>
<dbReference type="Pfam" id="PF10238">
    <property type="entry name" value="Eapp_C"/>
    <property type="match status" value="1"/>
</dbReference>
<evidence type="ECO:0000256" key="1">
    <source>
        <dbReference type="SAM" id="MobiDB-lite"/>
    </source>
</evidence>
<protein>
    <submittedName>
        <fullName evidence="2">E2F-associated phosphoprotein, putative</fullName>
    </submittedName>
</protein>
<organism evidence="2">
    <name type="scientific">Theileria annulata</name>
    <dbReference type="NCBI Taxonomy" id="5874"/>
    <lineage>
        <taxon>Eukaryota</taxon>
        <taxon>Sar</taxon>
        <taxon>Alveolata</taxon>
        <taxon>Apicomplexa</taxon>
        <taxon>Aconoidasida</taxon>
        <taxon>Piroplasmida</taxon>
        <taxon>Theileriidae</taxon>
        <taxon>Theileria</taxon>
    </lineage>
</organism>
<dbReference type="PANTHER" id="PTHR15967">
    <property type="entry name" value="E2F-ASSOCIATED PHOSPHOPROTEIN"/>
    <property type="match status" value="1"/>
</dbReference>
<dbReference type="PANTHER" id="PTHR15967:SF0">
    <property type="entry name" value="E2F-ASSOCIATED PHOSPHOPROTEIN"/>
    <property type="match status" value="1"/>
</dbReference>
<proteinExistence type="predicted"/>
<dbReference type="GO" id="GO:0005634">
    <property type="term" value="C:nucleus"/>
    <property type="evidence" value="ECO:0007669"/>
    <property type="project" value="TreeGrafter"/>
</dbReference>
<dbReference type="EMBL" id="UIVT01000001">
    <property type="protein sequence ID" value="SVP89125.1"/>
    <property type="molecule type" value="Genomic_DNA"/>
</dbReference>
<evidence type="ECO:0000313" key="2">
    <source>
        <dbReference type="EMBL" id="SVP89125.1"/>
    </source>
</evidence>
<reference evidence="2" key="1">
    <citation type="submission" date="2018-07" db="EMBL/GenBank/DDBJ databases">
        <authorList>
            <person name="Quirk P.G."/>
            <person name="Krulwich T.A."/>
        </authorList>
    </citation>
    <scope>NUCLEOTIDE SEQUENCE</scope>
    <source>
        <strain evidence="2">Anand</strain>
    </source>
</reference>
<sequence length="159" mass="17715">MRTNKTSLNKIHDLGITIFPEKYGNDQDLEPSEDFYGSDLDDLDGDFVNDNYRQGDKSTDAVLCCAMCFTPVCYQCKTVGNSFSSKLALNAYVEDNYSDSVPGNDSQDVIEKGDSTKRKLRGSTNNSERTVKCIECNNVIAVLDFSNNYNFKNVIASKP</sequence>
<gene>
    <name evidence="2" type="ORF">TAT_000097700</name>
    <name evidence="3" type="ORF">TAV_000097100</name>
</gene>
<name>A0A3B0MHD2_THEAN</name>
<dbReference type="EMBL" id="UIVS01000001">
    <property type="protein sequence ID" value="SVP90266.1"/>
    <property type="molecule type" value="Genomic_DNA"/>
</dbReference>
<dbReference type="VEuPathDB" id="PiroplasmaDB:TA16410"/>
<feature type="region of interest" description="Disordered" evidence="1">
    <location>
        <begin position="99"/>
        <end position="123"/>
    </location>
</feature>
<evidence type="ECO:0000313" key="3">
    <source>
        <dbReference type="EMBL" id="SVP90266.1"/>
    </source>
</evidence>
<dbReference type="AlphaFoldDB" id="A0A3B0MHD2"/>
<dbReference type="InterPro" id="IPR019370">
    <property type="entry name" value="E2F-assoc_phosphoprotein"/>
</dbReference>